<evidence type="ECO:0000313" key="2">
    <source>
        <dbReference type="EMBL" id="KAI6783933.1"/>
    </source>
</evidence>
<dbReference type="RefSeq" id="XP_051364789.1">
    <property type="nucleotide sequence ID" value="XM_051503846.1"/>
</dbReference>
<dbReference type="EMBL" id="JAGIXG020000006">
    <property type="protein sequence ID" value="KAI6783933.1"/>
    <property type="molecule type" value="Genomic_DNA"/>
</dbReference>
<dbReference type="Proteomes" id="UP001055219">
    <property type="component" value="Unassembled WGS sequence"/>
</dbReference>
<dbReference type="OrthoDB" id="419183at2759"/>
<feature type="compositionally biased region" description="Pro residues" evidence="1">
    <location>
        <begin position="207"/>
        <end position="219"/>
    </location>
</feature>
<reference evidence="2" key="2">
    <citation type="submission" date="2022-07" db="EMBL/GenBank/DDBJ databases">
        <authorList>
            <person name="Goncalves M.F.M."/>
            <person name="Hilario S."/>
            <person name="Van De Peer Y."/>
            <person name="Esteves A.C."/>
            <person name="Alves A."/>
        </authorList>
    </citation>
    <scope>NUCLEOTIDE SEQUENCE</scope>
    <source>
        <strain evidence="2">MUM 19.33</strain>
    </source>
</reference>
<feature type="compositionally biased region" description="Polar residues" evidence="1">
    <location>
        <begin position="283"/>
        <end position="295"/>
    </location>
</feature>
<evidence type="ECO:0000256" key="1">
    <source>
        <dbReference type="SAM" id="MobiDB-lite"/>
    </source>
</evidence>
<feature type="compositionally biased region" description="Acidic residues" evidence="1">
    <location>
        <begin position="451"/>
        <end position="463"/>
    </location>
</feature>
<feature type="compositionally biased region" description="Polar residues" evidence="1">
    <location>
        <begin position="113"/>
        <end position="134"/>
    </location>
</feature>
<feature type="region of interest" description="Disordered" evidence="1">
    <location>
        <begin position="283"/>
        <end position="410"/>
    </location>
</feature>
<proteinExistence type="predicted"/>
<keyword evidence="3" id="KW-1185">Reference proteome</keyword>
<feature type="compositionally biased region" description="Polar residues" evidence="1">
    <location>
        <begin position="303"/>
        <end position="312"/>
    </location>
</feature>
<evidence type="ECO:0000313" key="3">
    <source>
        <dbReference type="Proteomes" id="UP001055219"/>
    </source>
</evidence>
<name>A0A9P9Y626_9HYPO</name>
<sequence>MSQLTTFPPALEIQALNPRRQPRLRRSLTPRFAENYSVFNSTPGNLDGGQARFEGFAPFTPSSHTDGLDPKQQHPANHTSPQLLGSGSWPSQTATPPPTAHRRNKHSTYEPLTMNQNGQDYGQPDFSTASQQPTDFNPLLASPGDIFSYPMSAPVTAPETFWDPASFAMSMDMDFNTSNIFNTEHPTTGHRHSASFDWNNEPQMFQDPPPPAQAPPPRANLPAKGAATKKSRPLAPKPPASRAPTAGALTASLSMDNAFGITSPAAGIEPGNVFGGSRPSAPFSSFRATDPQASHSLVPATSMRRSNSSRDVGSSKAPDRAFASSPVKPSMPRPGLSRSQSENRGRRPKGKGAIVNQPMAPRPLPPSRSVPGLDMGRATKTSGRVSPLKKQNRMSGLASIPESASRPSSRASVKFYIGADGRAHAQAAHSAVGPSESYTGPAARSSGQWDDGSEGSSSEDDEPIIIPSRNTSFNASFALPDPRRPVGSIFHPARRSISDKSTSTFAASADGDNNDMESEAETIMNDLPVHNGGDAASELLRVKENRQLMANQLSGAKSQRYFGMGQGPKSTSISPCRTDSGNTTDEPGVRCVCHNTEFIGFLVQW</sequence>
<reference evidence="2" key="1">
    <citation type="journal article" date="2021" name="J Fungi (Basel)">
        <title>Genomic and Metabolomic Analyses of the Marine Fungus Emericellopsis cladophorae: Insights into Saltwater Adaptability Mechanisms and Its Biosynthetic Potential.</title>
        <authorList>
            <person name="Goncalves M.F.M."/>
            <person name="Hilario S."/>
            <person name="Van de Peer Y."/>
            <person name="Esteves A.C."/>
            <person name="Alves A."/>
        </authorList>
    </citation>
    <scope>NUCLEOTIDE SEQUENCE</scope>
    <source>
        <strain evidence="2">MUM 19.33</strain>
    </source>
</reference>
<feature type="compositionally biased region" description="Polar residues" evidence="1">
    <location>
        <begin position="568"/>
        <end position="584"/>
    </location>
</feature>
<organism evidence="2 3">
    <name type="scientific">Emericellopsis cladophorae</name>
    <dbReference type="NCBI Taxonomy" id="2686198"/>
    <lineage>
        <taxon>Eukaryota</taxon>
        <taxon>Fungi</taxon>
        <taxon>Dikarya</taxon>
        <taxon>Ascomycota</taxon>
        <taxon>Pezizomycotina</taxon>
        <taxon>Sordariomycetes</taxon>
        <taxon>Hypocreomycetidae</taxon>
        <taxon>Hypocreales</taxon>
        <taxon>Bionectriaceae</taxon>
        <taxon>Emericellopsis</taxon>
    </lineage>
</organism>
<comment type="caution">
    <text evidence="2">The sequence shown here is derived from an EMBL/GenBank/DDBJ whole genome shotgun (WGS) entry which is preliminary data.</text>
</comment>
<feature type="region of interest" description="Disordered" evidence="1">
    <location>
        <begin position="37"/>
        <end position="134"/>
    </location>
</feature>
<feature type="compositionally biased region" description="Polar residues" evidence="1">
    <location>
        <begin position="74"/>
        <end position="94"/>
    </location>
</feature>
<feature type="region of interest" description="Disordered" evidence="1">
    <location>
        <begin position="496"/>
        <end position="515"/>
    </location>
</feature>
<accession>A0A9P9Y626</accession>
<dbReference type="GeneID" id="75828326"/>
<protein>
    <submittedName>
        <fullName evidence="2">PHD finger protein-like protein-like protein</fullName>
    </submittedName>
</protein>
<feature type="compositionally biased region" description="Low complexity" evidence="1">
    <location>
        <begin position="398"/>
        <end position="410"/>
    </location>
</feature>
<dbReference type="AlphaFoldDB" id="A0A9P9Y626"/>
<gene>
    <name evidence="2" type="ORF">J7T54_001809</name>
</gene>
<feature type="region of interest" description="Disordered" evidence="1">
    <location>
        <begin position="183"/>
        <end position="245"/>
    </location>
</feature>
<feature type="region of interest" description="Disordered" evidence="1">
    <location>
        <begin position="565"/>
        <end position="584"/>
    </location>
</feature>
<feature type="region of interest" description="Disordered" evidence="1">
    <location>
        <begin position="427"/>
        <end position="467"/>
    </location>
</feature>